<protein>
    <submittedName>
        <fullName evidence="3">Glycosyltransferase involved in cell wall bisynthesis</fullName>
    </submittedName>
</protein>
<dbReference type="PANTHER" id="PTHR45947:SF3">
    <property type="entry name" value="SULFOQUINOVOSYL TRANSFERASE SQD2"/>
    <property type="match status" value="1"/>
</dbReference>
<name>A0A1M5INP6_9BRAD</name>
<evidence type="ECO:0000259" key="1">
    <source>
        <dbReference type="Pfam" id="PF00534"/>
    </source>
</evidence>
<dbReference type="AlphaFoldDB" id="A0A1M5INP6"/>
<dbReference type="SUPFAM" id="SSF53756">
    <property type="entry name" value="UDP-Glycosyltransferase/glycogen phosphorylase"/>
    <property type="match status" value="1"/>
</dbReference>
<dbReference type="Gene3D" id="3.40.50.2000">
    <property type="entry name" value="Glycogen Phosphorylase B"/>
    <property type="match status" value="2"/>
</dbReference>
<dbReference type="InterPro" id="IPR050194">
    <property type="entry name" value="Glycosyltransferase_grp1"/>
</dbReference>
<evidence type="ECO:0000313" key="4">
    <source>
        <dbReference type="Proteomes" id="UP000189796"/>
    </source>
</evidence>
<dbReference type="InterPro" id="IPR001296">
    <property type="entry name" value="Glyco_trans_1"/>
</dbReference>
<dbReference type="Proteomes" id="UP000189796">
    <property type="component" value="Chromosome I"/>
</dbReference>
<reference evidence="3 4" key="1">
    <citation type="submission" date="2016-11" db="EMBL/GenBank/DDBJ databases">
        <authorList>
            <person name="Jaros S."/>
            <person name="Januszkiewicz K."/>
            <person name="Wedrychowicz H."/>
        </authorList>
    </citation>
    <scope>NUCLEOTIDE SEQUENCE [LARGE SCALE GENOMIC DNA]</scope>
    <source>
        <strain evidence="3 4">GAS138</strain>
    </source>
</reference>
<dbReference type="PANTHER" id="PTHR45947">
    <property type="entry name" value="SULFOQUINOVOSYL TRANSFERASE SQD2"/>
    <property type="match status" value="1"/>
</dbReference>
<evidence type="ECO:0000259" key="2">
    <source>
        <dbReference type="Pfam" id="PF13439"/>
    </source>
</evidence>
<dbReference type="InterPro" id="IPR028098">
    <property type="entry name" value="Glyco_trans_4-like_N"/>
</dbReference>
<accession>A0A1M5INP6</accession>
<dbReference type="Pfam" id="PF00534">
    <property type="entry name" value="Glycos_transf_1"/>
    <property type="match status" value="1"/>
</dbReference>
<dbReference type="OrthoDB" id="9801573at2"/>
<sequence length="368" mass="41126">MKVAIVHYWLVGMRGGEKVIEALCEMYPQADIFTHVYAPQEISETIRQHKVVPSFINSLPRAAKMYKTYLPLMPMALEQFDLRGYDLVISSESGPAKGVIPAPDALHVCYCHTPMRYIWNMYHDYREGAGPMARLLMPSLSHYLRMWDVSSAARVDSFVANSQTVAKRIRRYYGVDSKVISPPVDTEAFSIAPTSELEDYYLMVGELVAYKRPDLAVRAFNAMKSKLIVIGGGDMLEEIRQLAGPTVSVLGPQPFEVLKRHYARCQALIFPGEEDFGMVPVEAMASGRPVVAFGRGGAVETVANGVSGVFFNEHTVEAISAAVASLADISFDPEKITRHARQFGRDQFFAKMRAHIEDLQAQKHSSWR</sequence>
<proteinExistence type="predicted"/>
<dbReference type="EMBL" id="LT670817">
    <property type="protein sequence ID" value="SHG29984.1"/>
    <property type="molecule type" value="Genomic_DNA"/>
</dbReference>
<organism evidence="3 4">
    <name type="scientific">Bradyrhizobium erythrophlei</name>
    <dbReference type="NCBI Taxonomy" id="1437360"/>
    <lineage>
        <taxon>Bacteria</taxon>
        <taxon>Pseudomonadati</taxon>
        <taxon>Pseudomonadota</taxon>
        <taxon>Alphaproteobacteria</taxon>
        <taxon>Hyphomicrobiales</taxon>
        <taxon>Nitrobacteraceae</taxon>
        <taxon>Bradyrhizobium</taxon>
    </lineage>
</organism>
<evidence type="ECO:0000313" key="3">
    <source>
        <dbReference type="EMBL" id="SHG29984.1"/>
    </source>
</evidence>
<keyword evidence="3" id="KW-0808">Transferase</keyword>
<dbReference type="RefSeq" id="WP_079607081.1">
    <property type="nucleotide sequence ID" value="NZ_LT670817.1"/>
</dbReference>
<feature type="domain" description="Glycosyltransferase subfamily 4-like N-terminal" evidence="2">
    <location>
        <begin position="14"/>
        <end position="187"/>
    </location>
</feature>
<feature type="domain" description="Glycosyl transferase family 1" evidence="1">
    <location>
        <begin position="196"/>
        <end position="342"/>
    </location>
</feature>
<gene>
    <name evidence="3" type="ORF">SAMN05443248_1066</name>
</gene>
<dbReference type="Pfam" id="PF13439">
    <property type="entry name" value="Glyco_transf_4"/>
    <property type="match status" value="1"/>
</dbReference>
<dbReference type="GO" id="GO:0016757">
    <property type="term" value="F:glycosyltransferase activity"/>
    <property type="evidence" value="ECO:0007669"/>
    <property type="project" value="InterPro"/>
</dbReference>